<protein>
    <submittedName>
        <fullName evidence="1">Uncharacterized protein</fullName>
    </submittedName>
</protein>
<dbReference type="AlphaFoldDB" id="A0A6C0AES3"/>
<proteinExistence type="predicted"/>
<accession>A0A6C0AES3</accession>
<sequence>MFKFLKYGLYKECNDCLDILNSILDSTHLYLYFIKLDFTNALIEEEKTKISHRVLQEVINQNRENLLVIGECCYVPGSSKELIELYG</sequence>
<dbReference type="EMBL" id="MN740595">
    <property type="protein sequence ID" value="QHS78249.1"/>
    <property type="molecule type" value="Genomic_DNA"/>
</dbReference>
<name>A0A6C0AES3_9ZZZZ</name>
<reference evidence="1" key="1">
    <citation type="journal article" date="2020" name="Nature">
        <title>Giant virus diversity and host interactions through global metagenomics.</title>
        <authorList>
            <person name="Schulz F."/>
            <person name="Roux S."/>
            <person name="Paez-Espino D."/>
            <person name="Jungbluth S."/>
            <person name="Walsh D.A."/>
            <person name="Denef V.J."/>
            <person name="McMahon K.D."/>
            <person name="Konstantinidis K.T."/>
            <person name="Eloe-Fadrosh E.A."/>
            <person name="Kyrpides N.C."/>
            <person name="Woyke T."/>
        </authorList>
    </citation>
    <scope>NUCLEOTIDE SEQUENCE</scope>
    <source>
        <strain evidence="1">GVMAG-S-1021933-23</strain>
    </source>
</reference>
<evidence type="ECO:0000313" key="1">
    <source>
        <dbReference type="EMBL" id="QHS78249.1"/>
    </source>
</evidence>
<organism evidence="1">
    <name type="scientific">viral metagenome</name>
    <dbReference type="NCBI Taxonomy" id="1070528"/>
    <lineage>
        <taxon>unclassified sequences</taxon>
        <taxon>metagenomes</taxon>
        <taxon>organismal metagenomes</taxon>
    </lineage>
</organism>